<dbReference type="InterPro" id="IPR052393">
    <property type="entry name" value="Cadmium-induced_rsp"/>
</dbReference>
<feature type="domain" description="VOC" evidence="1">
    <location>
        <begin position="2"/>
        <end position="116"/>
    </location>
</feature>
<keyword evidence="3" id="KW-1185">Reference proteome</keyword>
<dbReference type="PROSITE" id="PS51819">
    <property type="entry name" value="VOC"/>
    <property type="match status" value="1"/>
</dbReference>
<proteinExistence type="predicted"/>
<protein>
    <submittedName>
        <fullName evidence="2">ArsI/CadI family heavy metal resistance metalloenzyme</fullName>
    </submittedName>
</protein>
<organism evidence="2 3">
    <name type="scientific">Thermithiobacillus plumbiphilus</name>
    <dbReference type="NCBI Taxonomy" id="1729899"/>
    <lineage>
        <taxon>Bacteria</taxon>
        <taxon>Pseudomonadati</taxon>
        <taxon>Pseudomonadota</taxon>
        <taxon>Acidithiobacillia</taxon>
        <taxon>Acidithiobacillales</taxon>
        <taxon>Thermithiobacillaceae</taxon>
        <taxon>Thermithiobacillus</taxon>
    </lineage>
</organism>
<dbReference type="Gene3D" id="3.10.180.10">
    <property type="entry name" value="2,3-Dihydroxybiphenyl 1,2-Dioxygenase, domain 1"/>
    <property type="match status" value="1"/>
</dbReference>
<dbReference type="InterPro" id="IPR029068">
    <property type="entry name" value="Glyas_Bleomycin-R_OHBP_Dase"/>
</dbReference>
<name>A0ABU9DB58_9PROT</name>
<dbReference type="NCBIfam" id="NF041414">
    <property type="entry name" value="ArsI_CadI_VOC"/>
    <property type="match status" value="1"/>
</dbReference>
<evidence type="ECO:0000259" key="1">
    <source>
        <dbReference type="PROSITE" id="PS51819"/>
    </source>
</evidence>
<dbReference type="SUPFAM" id="SSF54593">
    <property type="entry name" value="Glyoxalase/Bleomycin resistance protein/Dihydroxybiphenyl dioxygenase"/>
    <property type="match status" value="1"/>
</dbReference>
<dbReference type="Proteomes" id="UP001446205">
    <property type="component" value="Unassembled WGS sequence"/>
</dbReference>
<dbReference type="RefSeq" id="WP_341371817.1">
    <property type="nucleotide sequence ID" value="NZ_JBBPCO010000015.1"/>
</dbReference>
<evidence type="ECO:0000313" key="3">
    <source>
        <dbReference type="Proteomes" id="UP001446205"/>
    </source>
</evidence>
<sequence>MKRLHIHLSVANLDESIQFYSRLFAAAPTVHKTDYAKWMLDDPRVNFAVSTRSAQKGLDHLGIQAEDEAELQDLYGRLAGIEAPKVEQGATTCCYASSEKTWVIDPQGLAWETYHTMAQAATFGGEAAAVNGPTAASSACCAPQPKVVKISMPAKSACCAPKPSQENA</sequence>
<dbReference type="PANTHER" id="PTHR41294:SF1">
    <property type="entry name" value="CADMIUM-INDUCED PROTEIN CADI"/>
    <property type="match status" value="1"/>
</dbReference>
<dbReference type="InterPro" id="IPR049789">
    <property type="entry name" value="ArsI/CadI-like"/>
</dbReference>
<gene>
    <name evidence="2" type="ORF">WOB96_13465</name>
</gene>
<comment type="caution">
    <text evidence="2">The sequence shown here is derived from an EMBL/GenBank/DDBJ whole genome shotgun (WGS) entry which is preliminary data.</text>
</comment>
<reference evidence="2 3" key="1">
    <citation type="submission" date="2024-04" db="EMBL/GenBank/DDBJ databases">
        <authorList>
            <person name="Abashina T."/>
            <person name="Shaikin A."/>
        </authorList>
    </citation>
    <scope>NUCLEOTIDE SEQUENCE [LARGE SCALE GENOMIC DNA]</scope>
    <source>
        <strain evidence="2 3">AAFK</strain>
    </source>
</reference>
<accession>A0ABU9DB58</accession>
<dbReference type="PANTHER" id="PTHR41294">
    <property type="entry name" value="CADMIUM-INDUCED PROTEIN CADI"/>
    <property type="match status" value="1"/>
</dbReference>
<evidence type="ECO:0000313" key="2">
    <source>
        <dbReference type="EMBL" id="MEK8090761.1"/>
    </source>
</evidence>
<dbReference type="InterPro" id="IPR037523">
    <property type="entry name" value="VOC_core"/>
</dbReference>
<dbReference type="EMBL" id="JBBPCO010000015">
    <property type="protein sequence ID" value="MEK8090761.1"/>
    <property type="molecule type" value="Genomic_DNA"/>
</dbReference>